<keyword evidence="3" id="KW-1185">Reference proteome</keyword>
<gene>
    <name evidence="2" type="ORF">C5167_046614</name>
</gene>
<dbReference type="PANTHER" id="PTHR48227">
    <property type="entry name" value="DNA TOPOISOMERASE 1-LIKE"/>
    <property type="match status" value="1"/>
</dbReference>
<organism evidence="2 3">
    <name type="scientific">Papaver somniferum</name>
    <name type="common">Opium poppy</name>
    <dbReference type="NCBI Taxonomy" id="3469"/>
    <lineage>
        <taxon>Eukaryota</taxon>
        <taxon>Viridiplantae</taxon>
        <taxon>Streptophyta</taxon>
        <taxon>Embryophyta</taxon>
        <taxon>Tracheophyta</taxon>
        <taxon>Spermatophyta</taxon>
        <taxon>Magnoliopsida</taxon>
        <taxon>Ranunculales</taxon>
        <taxon>Papaveraceae</taxon>
        <taxon>Papaveroideae</taxon>
        <taxon>Papaver</taxon>
    </lineage>
</organism>
<name>A0A4Y7LH01_PAPSO</name>
<dbReference type="EMBL" id="CM010725">
    <property type="protein sequence ID" value="RZC83828.1"/>
    <property type="molecule type" value="Genomic_DNA"/>
</dbReference>
<dbReference type="STRING" id="3469.A0A4Y7LH01"/>
<protein>
    <submittedName>
        <fullName evidence="2">Uncharacterized protein</fullName>
    </submittedName>
</protein>
<dbReference type="OrthoDB" id="696117at2759"/>
<dbReference type="AlphaFoldDB" id="A0A4Y7LH01"/>
<reference evidence="2 3" key="1">
    <citation type="journal article" date="2018" name="Science">
        <title>The opium poppy genome and morphinan production.</title>
        <authorList>
            <person name="Guo L."/>
            <person name="Winzer T."/>
            <person name="Yang X."/>
            <person name="Li Y."/>
            <person name="Ning Z."/>
            <person name="He Z."/>
            <person name="Teodor R."/>
            <person name="Lu Y."/>
            <person name="Bowser T.A."/>
            <person name="Graham I.A."/>
            <person name="Ye K."/>
        </authorList>
    </citation>
    <scope>NUCLEOTIDE SEQUENCE [LARGE SCALE GENOMIC DNA]</scope>
    <source>
        <strain evidence="3">cv. HN1</strain>
        <tissue evidence="2">Leaves</tissue>
    </source>
</reference>
<evidence type="ECO:0000313" key="3">
    <source>
        <dbReference type="Proteomes" id="UP000316621"/>
    </source>
</evidence>
<accession>A0A4Y7LH01</accession>
<sequence>MKTVSGFVLSSEPVSLSKASSILKNFVSSENGASHALRVYVKRTYASLNGLAQYHSNLESGKSERKLKRKPKAEVSENGILADTGNNYQEEEVKSVGNSEEGLVKTERKKKKRKKVEEEIDDGEERDISRSNKKRKH</sequence>
<evidence type="ECO:0000256" key="1">
    <source>
        <dbReference type="SAM" id="MobiDB-lite"/>
    </source>
</evidence>
<evidence type="ECO:0000313" key="2">
    <source>
        <dbReference type="EMBL" id="RZC83828.1"/>
    </source>
</evidence>
<feature type="region of interest" description="Disordered" evidence="1">
    <location>
        <begin position="60"/>
        <end position="137"/>
    </location>
</feature>
<dbReference type="Proteomes" id="UP000316621">
    <property type="component" value="Chromosome 11"/>
</dbReference>
<dbReference type="OMA" id="CPEVEDR"/>
<dbReference type="Gramene" id="RZC83828">
    <property type="protein sequence ID" value="RZC83828"/>
    <property type="gene ID" value="C5167_046614"/>
</dbReference>
<proteinExistence type="predicted"/>
<dbReference type="PANTHER" id="PTHR48227:SF1">
    <property type="entry name" value="DNA LIGASE 1-LIKE"/>
    <property type="match status" value="1"/>
</dbReference>